<comment type="caution">
    <text evidence="2">The sequence shown here is derived from an EMBL/GenBank/DDBJ whole genome shotgun (WGS) entry which is preliminary data.</text>
</comment>
<organism evidence="2 3">
    <name type="scientific">Cichlidogyrus casuarinus</name>
    <dbReference type="NCBI Taxonomy" id="1844966"/>
    <lineage>
        <taxon>Eukaryota</taxon>
        <taxon>Metazoa</taxon>
        <taxon>Spiralia</taxon>
        <taxon>Lophotrochozoa</taxon>
        <taxon>Platyhelminthes</taxon>
        <taxon>Monogenea</taxon>
        <taxon>Monopisthocotylea</taxon>
        <taxon>Dactylogyridea</taxon>
        <taxon>Ancyrocephalidae</taxon>
        <taxon>Cichlidogyrus</taxon>
    </lineage>
</organism>
<proteinExistence type="predicted"/>
<protein>
    <submittedName>
        <fullName evidence="2">Uncharacterized protein</fullName>
    </submittedName>
</protein>
<reference evidence="2 3" key="1">
    <citation type="submission" date="2024-11" db="EMBL/GenBank/DDBJ databases">
        <title>Adaptive evolution of stress response genes in parasites aligns with host niche diversity.</title>
        <authorList>
            <person name="Hahn C."/>
            <person name="Resl P."/>
        </authorList>
    </citation>
    <scope>NUCLEOTIDE SEQUENCE [LARGE SCALE GENOMIC DNA]</scope>
    <source>
        <strain evidence="2">EGGRZ-B1_66</strain>
        <tissue evidence="2">Body</tissue>
    </source>
</reference>
<evidence type="ECO:0000256" key="1">
    <source>
        <dbReference type="SAM" id="MobiDB-lite"/>
    </source>
</evidence>
<dbReference type="EMBL" id="JBJKFK010000391">
    <property type="protein sequence ID" value="KAL3317388.1"/>
    <property type="molecule type" value="Genomic_DNA"/>
</dbReference>
<name>A0ABD2QCX8_9PLAT</name>
<feature type="region of interest" description="Disordered" evidence="1">
    <location>
        <begin position="1"/>
        <end position="27"/>
    </location>
</feature>
<evidence type="ECO:0000313" key="3">
    <source>
        <dbReference type="Proteomes" id="UP001626550"/>
    </source>
</evidence>
<dbReference type="Proteomes" id="UP001626550">
    <property type="component" value="Unassembled WGS sequence"/>
</dbReference>
<keyword evidence="3" id="KW-1185">Reference proteome</keyword>
<gene>
    <name evidence="2" type="ORF">Ciccas_003958</name>
</gene>
<sequence length="91" mass="9958">MKKLMAQASATPPHTHEEGNRSPISPVCKTASVDKLTNGAESAPKLPIKVSDTPQVKNLASQLPQMQRIKVRGLSRNVIKVSVRIRIDQSF</sequence>
<evidence type="ECO:0000313" key="2">
    <source>
        <dbReference type="EMBL" id="KAL3317388.1"/>
    </source>
</evidence>
<dbReference type="AlphaFoldDB" id="A0ABD2QCX8"/>
<accession>A0ABD2QCX8</accession>